<dbReference type="FunFam" id="1.10.510.10:FF:000571">
    <property type="entry name" value="Maternal embryonic leucine zipper kinase"/>
    <property type="match status" value="1"/>
</dbReference>
<evidence type="ECO:0000256" key="4">
    <source>
        <dbReference type="PROSITE-ProRule" id="PRU10141"/>
    </source>
</evidence>
<evidence type="ECO:0000256" key="1">
    <source>
        <dbReference type="ARBA" id="ARBA00011245"/>
    </source>
</evidence>
<dbReference type="PROSITE" id="PS50011">
    <property type="entry name" value="PROTEIN_KINASE_DOM"/>
    <property type="match status" value="1"/>
</dbReference>
<dbReference type="InterPro" id="IPR008271">
    <property type="entry name" value="Ser/Thr_kinase_AS"/>
</dbReference>
<dbReference type="InParanoid" id="A0D2V0"/>
<feature type="domain" description="Protein kinase" evidence="6">
    <location>
        <begin position="135"/>
        <end position="391"/>
    </location>
</feature>
<dbReference type="PROSITE" id="PS00107">
    <property type="entry name" value="PROTEIN_KINASE_ATP"/>
    <property type="match status" value="1"/>
</dbReference>
<organism evidence="7 8">
    <name type="scientific">Paramecium tetraurelia</name>
    <dbReference type="NCBI Taxonomy" id="5888"/>
    <lineage>
        <taxon>Eukaryota</taxon>
        <taxon>Sar</taxon>
        <taxon>Alveolata</taxon>
        <taxon>Ciliophora</taxon>
        <taxon>Intramacronucleata</taxon>
        <taxon>Oligohymenophorea</taxon>
        <taxon>Peniculida</taxon>
        <taxon>Parameciidae</taxon>
        <taxon>Paramecium</taxon>
    </lineage>
</organism>
<evidence type="ECO:0000256" key="3">
    <source>
        <dbReference type="ARBA" id="ARBA00022840"/>
    </source>
</evidence>
<sequence length="464" mass="53885">MLIGNDQNFQCNQLLQKDSIFNDGKALWINQDYDSSKPIDQQRFKIELDSKNKIKQLTLYEKYIRYSQHVKSTQINQKIILFENSFLDLVHNQQNKLVGFRLVKYDGSLTIIGECKQWIKMLKKYVIQSDFSRNYKITKKIGNGTFADVYLVKHKHTNKEYAAKIFYKKKIILEDKELLMITKEVQITRLFSNPNICQLYEVFECKVHLTLIMDLLAGSELVYSLKLGGLSEIQSILIIKPLFQALQLLHKQGIFHRDIKPQNIMLHQSGKLETACLIDFGLADFWNHKSEYLFSQCGTPGYVAPEILLGHSYDFKVDVYSLGLVLYLILTGKEPFQSKTIEGLIEENTYGHIALSHLNLSPNCLDFLQKVLAKSPNQRLTSQEALIHPFLLFGPGNHLDLIHNKMQSPEQYISKSQQFRKSVASLRLQTDTSNNQLNQRDIFKKNELERKDIKKQFSIRKVKL</sequence>
<name>A0D2V0_PARTE</name>
<dbReference type="HOGENOM" id="CLU_000288_177_1_1"/>
<evidence type="ECO:0000259" key="6">
    <source>
        <dbReference type="PROSITE" id="PS50011"/>
    </source>
</evidence>
<evidence type="ECO:0000313" key="7">
    <source>
        <dbReference type="EMBL" id="CAK77367.1"/>
    </source>
</evidence>
<dbReference type="AlphaFoldDB" id="A0D2V0"/>
<dbReference type="PANTHER" id="PTHR24347">
    <property type="entry name" value="SERINE/THREONINE-PROTEIN KINASE"/>
    <property type="match status" value="1"/>
</dbReference>
<dbReference type="Pfam" id="PF00069">
    <property type="entry name" value="Pkinase"/>
    <property type="match status" value="1"/>
</dbReference>
<dbReference type="GO" id="GO:0005524">
    <property type="term" value="F:ATP binding"/>
    <property type="evidence" value="ECO:0007669"/>
    <property type="project" value="UniProtKB-UniRule"/>
</dbReference>
<dbReference type="SMART" id="SM00220">
    <property type="entry name" value="S_TKc"/>
    <property type="match status" value="1"/>
</dbReference>
<comment type="subunit">
    <text evidence="1">Monomer.</text>
</comment>
<dbReference type="PROSITE" id="PS00108">
    <property type="entry name" value="PROTEIN_KINASE_ST"/>
    <property type="match status" value="1"/>
</dbReference>
<dbReference type="OMA" id="PQNIMLH"/>
<comment type="similarity">
    <text evidence="5">Belongs to the protein kinase superfamily.</text>
</comment>
<dbReference type="InterPro" id="IPR017441">
    <property type="entry name" value="Protein_kinase_ATP_BS"/>
</dbReference>
<dbReference type="GO" id="GO:0007165">
    <property type="term" value="P:signal transduction"/>
    <property type="evidence" value="ECO:0000318"/>
    <property type="project" value="GO_Central"/>
</dbReference>
<protein>
    <recommendedName>
        <fullName evidence="6">Protein kinase domain-containing protein</fullName>
    </recommendedName>
</protein>
<dbReference type="eggNOG" id="KOG0032">
    <property type="taxonomic scope" value="Eukaryota"/>
</dbReference>
<reference evidence="7 8" key="1">
    <citation type="journal article" date="2006" name="Nature">
        <title>Global trends of whole-genome duplications revealed by the ciliate Paramecium tetraurelia.</title>
        <authorList>
            <consortium name="Genoscope"/>
            <person name="Aury J.-M."/>
            <person name="Jaillon O."/>
            <person name="Duret L."/>
            <person name="Noel B."/>
            <person name="Jubin C."/>
            <person name="Porcel B.M."/>
            <person name="Segurens B."/>
            <person name="Daubin V."/>
            <person name="Anthouard V."/>
            <person name="Aiach N."/>
            <person name="Arnaiz O."/>
            <person name="Billaut A."/>
            <person name="Beisson J."/>
            <person name="Blanc I."/>
            <person name="Bouhouche K."/>
            <person name="Camara F."/>
            <person name="Duharcourt S."/>
            <person name="Guigo R."/>
            <person name="Gogendeau D."/>
            <person name="Katinka M."/>
            <person name="Keller A.-M."/>
            <person name="Kissmehl R."/>
            <person name="Klotz C."/>
            <person name="Koll F."/>
            <person name="Le Moue A."/>
            <person name="Lepere C."/>
            <person name="Malinsky S."/>
            <person name="Nowacki M."/>
            <person name="Nowak J.K."/>
            <person name="Plattner H."/>
            <person name="Poulain J."/>
            <person name="Ruiz F."/>
            <person name="Serrano V."/>
            <person name="Zagulski M."/>
            <person name="Dessen P."/>
            <person name="Betermier M."/>
            <person name="Weissenbach J."/>
            <person name="Scarpelli C."/>
            <person name="Schachter V."/>
            <person name="Sperling L."/>
            <person name="Meyer E."/>
            <person name="Cohen J."/>
            <person name="Wincker P."/>
        </authorList>
    </citation>
    <scope>NUCLEOTIDE SEQUENCE [LARGE SCALE GENOMIC DNA]</scope>
    <source>
        <strain evidence="7 8">Stock d4-2</strain>
    </source>
</reference>
<gene>
    <name evidence="7" type="ORF">GSPATT00012875001</name>
</gene>
<dbReference type="InterPro" id="IPR011009">
    <property type="entry name" value="Kinase-like_dom_sf"/>
</dbReference>
<proteinExistence type="inferred from homology"/>
<dbReference type="InterPro" id="IPR000719">
    <property type="entry name" value="Prot_kinase_dom"/>
</dbReference>
<dbReference type="GO" id="GO:0004674">
    <property type="term" value="F:protein serine/threonine kinase activity"/>
    <property type="evidence" value="ECO:0000318"/>
    <property type="project" value="GO_Central"/>
</dbReference>
<dbReference type="STRING" id="5888.A0D2V0"/>
<dbReference type="Proteomes" id="UP000000600">
    <property type="component" value="Unassembled WGS sequence"/>
</dbReference>
<evidence type="ECO:0000313" key="8">
    <source>
        <dbReference type="Proteomes" id="UP000000600"/>
    </source>
</evidence>
<dbReference type="RefSeq" id="XP_001444764.1">
    <property type="nucleotide sequence ID" value="XM_001444727.1"/>
</dbReference>
<accession>A0D2V0</accession>
<keyword evidence="5" id="KW-0418">Kinase</keyword>
<keyword evidence="8" id="KW-1185">Reference proteome</keyword>
<evidence type="ECO:0000256" key="5">
    <source>
        <dbReference type="RuleBase" id="RU000304"/>
    </source>
</evidence>
<keyword evidence="5" id="KW-0723">Serine/threonine-protein kinase</keyword>
<dbReference type="Gene3D" id="1.10.510.10">
    <property type="entry name" value="Transferase(Phosphotransferase) domain 1"/>
    <property type="match status" value="1"/>
</dbReference>
<dbReference type="EMBL" id="CT868263">
    <property type="protein sequence ID" value="CAK77367.1"/>
    <property type="molecule type" value="Genomic_DNA"/>
</dbReference>
<keyword evidence="5" id="KW-0808">Transferase</keyword>
<dbReference type="KEGG" id="ptm:GSPATT00012875001"/>
<dbReference type="OrthoDB" id="295410at2759"/>
<evidence type="ECO:0000256" key="2">
    <source>
        <dbReference type="ARBA" id="ARBA00022741"/>
    </source>
</evidence>
<dbReference type="GeneID" id="5030548"/>
<dbReference type="SUPFAM" id="SSF56112">
    <property type="entry name" value="Protein kinase-like (PK-like)"/>
    <property type="match status" value="1"/>
</dbReference>
<feature type="binding site" evidence="4">
    <location>
        <position position="164"/>
    </location>
    <ligand>
        <name>ATP</name>
        <dbReference type="ChEBI" id="CHEBI:30616"/>
    </ligand>
</feature>
<keyword evidence="2 4" id="KW-0547">Nucleotide-binding</keyword>
<keyword evidence="3 4" id="KW-0067">ATP-binding</keyword>